<evidence type="ECO:0000256" key="2">
    <source>
        <dbReference type="RuleBase" id="RU003707"/>
    </source>
</evidence>
<dbReference type="PANTHER" id="PTHR43459">
    <property type="entry name" value="ENOYL-COA HYDRATASE"/>
    <property type="match status" value="1"/>
</dbReference>
<dbReference type="EMBL" id="CP016616">
    <property type="protein sequence ID" value="ANY80872.1"/>
    <property type="molecule type" value="Genomic_DNA"/>
</dbReference>
<reference evidence="3" key="1">
    <citation type="submission" date="2016-07" db="EMBL/GenBank/DDBJ databases">
        <title>Microvirga ossetica sp. nov. a new species of rhizobia isolated from root nodules of the legume species Vicia alpestris Steven originated from North Ossetia region in the Caucasus.</title>
        <authorList>
            <person name="Safronova V.I."/>
            <person name="Kuznetsova I.G."/>
            <person name="Sazanova A.L."/>
            <person name="Belimov A."/>
            <person name="Andronov E."/>
            <person name="Osledkin Y.S."/>
            <person name="Onishchuk O.P."/>
            <person name="Kurchak O.N."/>
            <person name="Shaposhnikov A.I."/>
            <person name="Willems A."/>
            <person name="Tikhonovich I.A."/>
        </authorList>
    </citation>
    <scope>NUCLEOTIDE SEQUENCE [LARGE SCALE GENOMIC DNA]</scope>
    <source>
        <strain evidence="3">V5/3M</strain>
    </source>
</reference>
<protein>
    <submittedName>
        <fullName evidence="3">Enoyl-CoA hydratase</fullName>
    </submittedName>
</protein>
<evidence type="ECO:0000256" key="1">
    <source>
        <dbReference type="ARBA" id="ARBA00005254"/>
    </source>
</evidence>
<dbReference type="Pfam" id="PF00378">
    <property type="entry name" value="ECH_1"/>
    <property type="match status" value="1"/>
</dbReference>
<dbReference type="SUPFAM" id="SSF52096">
    <property type="entry name" value="ClpP/crotonase"/>
    <property type="match status" value="1"/>
</dbReference>
<organism evidence="3">
    <name type="scientific">Microvirga ossetica</name>
    <dbReference type="NCBI Taxonomy" id="1882682"/>
    <lineage>
        <taxon>Bacteria</taxon>
        <taxon>Pseudomonadati</taxon>
        <taxon>Pseudomonadota</taxon>
        <taxon>Alphaproteobacteria</taxon>
        <taxon>Hyphomicrobiales</taxon>
        <taxon>Methylobacteriaceae</taxon>
        <taxon>Microvirga</taxon>
    </lineage>
</organism>
<dbReference type="RefSeq" id="WP_099511945.1">
    <property type="nucleotide sequence ID" value="NZ_CP016616.1"/>
</dbReference>
<dbReference type="InterPro" id="IPR001753">
    <property type="entry name" value="Enoyl-CoA_hydra/iso"/>
</dbReference>
<sequence>MSGNEEVRYQFDRDSGIGRVTFNRPQALNAITKDLAGEFLSVVRALKQQERLRCVVLKGEGRAFMAGGDVAAFAGGAKKAEAAINELLDRLHPAILGLRELEVPNVSGVHGVAAGAGLSLALMADLVVAADDARFLLAYDRLGTVPDCGGSWLLAHKVGHGRASELMMMGRTLSADEAKSWGIVNAIVPAADFDAELGQVARKLASGPSRAYGTFRKLLESAASRSLAAQLEAERAAFVAMTRTQDFAEGVAAFLEKRSPTFQGI</sequence>
<proteinExistence type="inferred from homology"/>
<dbReference type="GO" id="GO:0003824">
    <property type="term" value="F:catalytic activity"/>
    <property type="evidence" value="ECO:0007669"/>
    <property type="project" value="InterPro"/>
</dbReference>
<dbReference type="PANTHER" id="PTHR43459:SF1">
    <property type="entry name" value="EG:BACN32G11.4 PROTEIN"/>
    <property type="match status" value="1"/>
</dbReference>
<dbReference type="InterPro" id="IPR014748">
    <property type="entry name" value="Enoyl-CoA_hydra_C"/>
</dbReference>
<dbReference type="Gene3D" id="3.90.226.10">
    <property type="entry name" value="2-enoyl-CoA Hydratase, Chain A, domain 1"/>
    <property type="match status" value="1"/>
</dbReference>
<dbReference type="InterPro" id="IPR018376">
    <property type="entry name" value="Enoyl-CoA_hyd/isom_CS"/>
</dbReference>
<dbReference type="OrthoDB" id="9781757at2"/>
<gene>
    <name evidence="3" type="ORF">BB934_23745</name>
</gene>
<evidence type="ECO:0000313" key="3">
    <source>
        <dbReference type="EMBL" id="ANY80872.1"/>
    </source>
</evidence>
<dbReference type="Gene3D" id="1.10.12.10">
    <property type="entry name" value="Lyase 2-enoyl-coa Hydratase, Chain A, domain 2"/>
    <property type="match status" value="1"/>
</dbReference>
<comment type="similarity">
    <text evidence="1 2">Belongs to the enoyl-CoA hydratase/isomerase family.</text>
</comment>
<dbReference type="CDD" id="cd06558">
    <property type="entry name" value="crotonase-like"/>
    <property type="match status" value="1"/>
</dbReference>
<name>A0A1B2EM15_9HYPH</name>
<dbReference type="InterPro" id="IPR029045">
    <property type="entry name" value="ClpP/crotonase-like_dom_sf"/>
</dbReference>
<dbReference type="PROSITE" id="PS00166">
    <property type="entry name" value="ENOYL_COA_HYDRATASE"/>
    <property type="match status" value="1"/>
</dbReference>
<dbReference type="AlphaFoldDB" id="A0A1B2EM15"/>
<accession>A0A1B2EM15</accession>
<dbReference type="KEGG" id="moc:BB934_23745"/>